<evidence type="ECO:0000313" key="3">
    <source>
        <dbReference type="EMBL" id="RYR69563.1"/>
    </source>
</evidence>
<keyword evidence="1" id="KW-0812">Transmembrane</keyword>
<evidence type="ECO:0000256" key="1">
    <source>
        <dbReference type="SAM" id="Phobius"/>
    </source>
</evidence>
<sequence length="85" mass="10034">MKFLRANALCFIFCSGCAVASRFSTSRPVRHLASVARQRSYPREMEYLFMLEQAAFRNFFNIFVFEFLSAKLVLLFEGLYRIQFL</sequence>
<dbReference type="EMBL" id="SDMP01000003">
    <property type="protein sequence ID" value="RYR69563.1"/>
    <property type="molecule type" value="Genomic_DNA"/>
</dbReference>
<feature type="transmembrane region" description="Helical" evidence="1">
    <location>
        <begin position="62"/>
        <end position="80"/>
    </location>
</feature>
<gene>
    <name evidence="3" type="ORF">Ahy_A03g016116</name>
</gene>
<comment type="caution">
    <text evidence="3">The sequence shown here is derived from an EMBL/GenBank/DDBJ whole genome shotgun (WGS) entry which is preliminary data.</text>
</comment>
<dbReference type="Proteomes" id="UP000289738">
    <property type="component" value="Chromosome A03"/>
</dbReference>
<reference evidence="3 4" key="1">
    <citation type="submission" date="2019-01" db="EMBL/GenBank/DDBJ databases">
        <title>Sequencing of cultivated peanut Arachis hypogaea provides insights into genome evolution and oil improvement.</title>
        <authorList>
            <person name="Chen X."/>
        </authorList>
    </citation>
    <scope>NUCLEOTIDE SEQUENCE [LARGE SCALE GENOMIC DNA]</scope>
    <source>
        <strain evidence="4">cv. Fuhuasheng</strain>
        <tissue evidence="3">Leaves</tissue>
    </source>
</reference>
<keyword evidence="4" id="KW-1185">Reference proteome</keyword>
<feature type="signal peptide" evidence="2">
    <location>
        <begin position="1"/>
        <end position="20"/>
    </location>
</feature>
<keyword evidence="2" id="KW-0732">Signal</keyword>
<feature type="chain" id="PRO_5019190875" description="Secreted protein" evidence="2">
    <location>
        <begin position="21"/>
        <end position="85"/>
    </location>
</feature>
<keyword evidence="1" id="KW-1133">Transmembrane helix</keyword>
<proteinExistence type="predicted"/>
<evidence type="ECO:0000256" key="2">
    <source>
        <dbReference type="SAM" id="SignalP"/>
    </source>
</evidence>
<protein>
    <recommendedName>
        <fullName evidence="5">Secreted protein</fullName>
    </recommendedName>
</protein>
<dbReference type="AlphaFoldDB" id="A0A445E2B2"/>
<name>A0A445E2B2_ARAHY</name>
<evidence type="ECO:0008006" key="5">
    <source>
        <dbReference type="Google" id="ProtNLM"/>
    </source>
</evidence>
<evidence type="ECO:0000313" key="4">
    <source>
        <dbReference type="Proteomes" id="UP000289738"/>
    </source>
</evidence>
<keyword evidence="1" id="KW-0472">Membrane</keyword>
<organism evidence="3 4">
    <name type="scientific">Arachis hypogaea</name>
    <name type="common">Peanut</name>
    <dbReference type="NCBI Taxonomy" id="3818"/>
    <lineage>
        <taxon>Eukaryota</taxon>
        <taxon>Viridiplantae</taxon>
        <taxon>Streptophyta</taxon>
        <taxon>Embryophyta</taxon>
        <taxon>Tracheophyta</taxon>
        <taxon>Spermatophyta</taxon>
        <taxon>Magnoliopsida</taxon>
        <taxon>eudicotyledons</taxon>
        <taxon>Gunneridae</taxon>
        <taxon>Pentapetalae</taxon>
        <taxon>rosids</taxon>
        <taxon>fabids</taxon>
        <taxon>Fabales</taxon>
        <taxon>Fabaceae</taxon>
        <taxon>Papilionoideae</taxon>
        <taxon>50 kb inversion clade</taxon>
        <taxon>dalbergioids sensu lato</taxon>
        <taxon>Dalbergieae</taxon>
        <taxon>Pterocarpus clade</taxon>
        <taxon>Arachis</taxon>
    </lineage>
</organism>
<accession>A0A445E2B2</accession>